<keyword evidence="4" id="KW-0804">Transcription</keyword>
<dbReference type="Gene3D" id="1.20.120.1810">
    <property type="match status" value="1"/>
</dbReference>
<dbReference type="InterPro" id="IPR007624">
    <property type="entry name" value="RNA_pol_sigma70_r3"/>
</dbReference>
<dbReference type="InterPro" id="IPR013324">
    <property type="entry name" value="RNA_pol_sigma_r3/r4-like"/>
</dbReference>
<dbReference type="Pfam" id="PF04545">
    <property type="entry name" value="Sigma70_r4"/>
    <property type="match status" value="1"/>
</dbReference>
<evidence type="ECO:0000256" key="4">
    <source>
        <dbReference type="ARBA" id="ARBA00023163"/>
    </source>
</evidence>
<dbReference type="SUPFAM" id="SSF88946">
    <property type="entry name" value="Sigma2 domain of RNA polymerase sigma factors"/>
    <property type="match status" value="1"/>
</dbReference>
<sequence length="329" mass="37186">MTEKDFTFNEDEFLINDIGGLESGLDSADEGIASIDDSVILNSEIDPSLIESFVPDKDSLDAFLKAISKIPLLSREEELEYARRAKEGDQEALKKLVESNLRFVVSVAKKYLGCGLPLHDLIAEGILGLIEAARRFDPDKGVKFISYAVWWIRQSIMQALAQQTGAVKIPVKQAVLVNKITRSYGELLKKLGREPKTEELAEYLGMDAKDIERLLSVCQVPLSLDTPVGDEEDTTFKDFLKGEGTAEVEEKVVQEELRHSIEEMLEQLTPQEKRIIIMRFGLDGNDPKTLREIGEKLGISRERVRQLETRAKKKMKEYALKRKLNVFLN</sequence>
<keyword evidence="1" id="KW-0805">Transcription regulation</keyword>
<dbReference type="Proteomes" id="UP000198405">
    <property type="component" value="Unassembled WGS sequence"/>
</dbReference>
<accession>A0A239AAA2</accession>
<dbReference type="InterPro" id="IPR000943">
    <property type="entry name" value="RNA_pol_sigma70"/>
</dbReference>
<dbReference type="EMBL" id="FZOB01000018">
    <property type="protein sequence ID" value="SNR92586.1"/>
    <property type="molecule type" value="Genomic_DNA"/>
</dbReference>
<dbReference type="NCBIfam" id="TIGR02937">
    <property type="entry name" value="sigma70-ECF"/>
    <property type="match status" value="1"/>
</dbReference>
<dbReference type="InterPro" id="IPR007627">
    <property type="entry name" value="RNA_pol_sigma70_r2"/>
</dbReference>
<dbReference type="InterPro" id="IPR007630">
    <property type="entry name" value="RNA_pol_sigma70_r4"/>
</dbReference>
<evidence type="ECO:0000313" key="7">
    <source>
        <dbReference type="Proteomes" id="UP000198405"/>
    </source>
</evidence>
<organism evidence="6 7">
    <name type="scientific">Desulfurobacterium atlanticum</name>
    <dbReference type="NCBI Taxonomy" id="240169"/>
    <lineage>
        <taxon>Bacteria</taxon>
        <taxon>Pseudomonadati</taxon>
        <taxon>Aquificota</taxon>
        <taxon>Aquificia</taxon>
        <taxon>Desulfurobacteriales</taxon>
        <taxon>Desulfurobacteriaceae</taxon>
        <taxon>Desulfurobacterium</taxon>
    </lineage>
</organism>
<dbReference type="InterPro" id="IPR014284">
    <property type="entry name" value="RNA_pol_sigma-70_dom"/>
</dbReference>
<dbReference type="Pfam" id="PF04539">
    <property type="entry name" value="Sigma70_r3"/>
    <property type="match status" value="1"/>
</dbReference>
<name>A0A239AAA2_9BACT</name>
<dbReference type="CDD" id="cd06171">
    <property type="entry name" value="Sigma70_r4"/>
    <property type="match status" value="1"/>
</dbReference>
<gene>
    <name evidence="6" type="ORF">SAMN06265340_1183</name>
</gene>
<keyword evidence="2" id="KW-0731">Sigma factor</keyword>
<dbReference type="Pfam" id="PF00140">
    <property type="entry name" value="Sigma70_r1_2"/>
    <property type="match status" value="1"/>
</dbReference>
<dbReference type="PANTHER" id="PTHR30603:SF47">
    <property type="entry name" value="RNA POLYMERASE SIGMA FACTOR SIGD, CHLOROPLASTIC"/>
    <property type="match status" value="1"/>
</dbReference>
<dbReference type="Pfam" id="PF04542">
    <property type="entry name" value="Sigma70_r2"/>
    <property type="match status" value="1"/>
</dbReference>
<dbReference type="InterPro" id="IPR036388">
    <property type="entry name" value="WH-like_DNA-bd_sf"/>
</dbReference>
<evidence type="ECO:0000259" key="5">
    <source>
        <dbReference type="PROSITE" id="PS00716"/>
    </source>
</evidence>
<dbReference type="GO" id="GO:0016987">
    <property type="term" value="F:sigma factor activity"/>
    <property type="evidence" value="ECO:0007669"/>
    <property type="project" value="UniProtKB-KW"/>
</dbReference>
<dbReference type="SUPFAM" id="SSF88659">
    <property type="entry name" value="Sigma3 and sigma4 domains of RNA polymerase sigma factors"/>
    <property type="match status" value="2"/>
</dbReference>
<dbReference type="PROSITE" id="PS00716">
    <property type="entry name" value="SIGMA70_2"/>
    <property type="match status" value="1"/>
</dbReference>
<dbReference type="AlphaFoldDB" id="A0A239AAA2"/>
<reference evidence="7" key="1">
    <citation type="submission" date="2017-06" db="EMBL/GenBank/DDBJ databases">
        <authorList>
            <person name="Varghese N."/>
            <person name="Submissions S."/>
        </authorList>
    </citation>
    <scope>NUCLEOTIDE SEQUENCE [LARGE SCALE GENOMIC DNA]</scope>
    <source>
        <strain evidence="7">DSM 15668</strain>
    </source>
</reference>
<dbReference type="InterPro" id="IPR013325">
    <property type="entry name" value="RNA_pol_sigma_r2"/>
</dbReference>
<dbReference type="GO" id="GO:0003677">
    <property type="term" value="F:DNA binding"/>
    <property type="evidence" value="ECO:0007669"/>
    <property type="project" value="UniProtKB-KW"/>
</dbReference>
<evidence type="ECO:0000313" key="6">
    <source>
        <dbReference type="EMBL" id="SNR92586.1"/>
    </source>
</evidence>
<keyword evidence="7" id="KW-1185">Reference proteome</keyword>
<dbReference type="PRINTS" id="PR00046">
    <property type="entry name" value="SIGMA70FCT"/>
</dbReference>
<evidence type="ECO:0000256" key="3">
    <source>
        <dbReference type="ARBA" id="ARBA00023125"/>
    </source>
</evidence>
<proteinExistence type="predicted"/>
<protein>
    <submittedName>
        <fullName evidence="6">RNA polymerase primary sigma factor</fullName>
    </submittedName>
</protein>
<dbReference type="OrthoDB" id="9809557at2"/>
<dbReference type="GO" id="GO:0006352">
    <property type="term" value="P:DNA-templated transcription initiation"/>
    <property type="evidence" value="ECO:0007669"/>
    <property type="project" value="InterPro"/>
</dbReference>
<dbReference type="InterPro" id="IPR050239">
    <property type="entry name" value="Sigma-70_RNA_pol_init_factors"/>
</dbReference>
<dbReference type="InterPro" id="IPR009042">
    <property type="entry name" value="RNA_pol_sigma70_r1_2"/>
</dbReference>
<keyword evidence="3" id="KW-0238">DNA-binding</keyword>
<dbReference type="Gene3D" id="1.10.10.10">
    <property type="entry name" value="Winged helix-like DNA-binding domain superfamily/Winged helix DNA-binding domain"/>
    <property type="match status" value="2"/>
</dbReference>
<dbReference type="PANTHER" id="PTHR30603">
    <property type="entry name" value="RNA POLYMERASE SIGMA FACTOR RPO"/>
    <property type="match status" value="1"/>
</dbReference>
<feature type="domain" description="RNA polymerase sigma-70" evidence="5">
    <location>
        <begin position="289"/>
        <end position="315"/>
    </location>
</feature>
<dbReference type="RefSeq" id="WP_089323721.1">
    <property type="nucleotide sequence ID" value="NZ_FZOB01000018.1"/>
</dbReference>
<evidence type="ECO:0000256" key="1">
    <source>
        <dbReference type="ARBA" id="ARBA00023015"/>
    </source>
</evidence>
<evidence type="ECO:0000256" key="2">
    <source>
        <dbReference type="ARBA" id="ARBA00023082"/>
    </source>
</evidence>